<evidence type="ECO:0000313" key="1">
    <source>
        <dbReference type="EMBL" id="KAL3677233.1"/>
    </source>
</evidence>
<keyword evidence="2" id="KW-1185">Reference proteome</keyword>
<evidence type="ECO:0000313" key="2">
    <source>
        <dbReference type="Proteomes" id="UP001633002"/>
    </source>
</evidence>
<dbReference type="SUPFAM" id="SSF56219">
    <property type="entry name" value="DNase I-like"/>
    <property type="match status" value="1"/>
</dbReference>
<accession>A0ABD3GDG9</accession>
<dbReference type="InterPro" id="IPR036691">
    <property type="entry name" value="Endo/exonu/phosph_ase_sf"/>
</dbReference>
<dbReference type="Gene3D" id="3.60.10.10">
    <property type="entry name" value="Endonuclease/exonuclease/phosphatase"/>
    <property type="match status" value="1"/>
</dbReference>
<name>A0ABD3GDG9_9MARC</name>
<dbReference type="Proteomes" id="UP001633002">
    <property type="component" value="Unassembled WGS sequence"/>
</dbReference>
<comment type="caution">
    <text evidence="1">The sequence shown here is derived from an EMBL/GenBank/DDBJ whole genome shotgun (WGS) entry which is preliminary data.</text>
</comment>
<protein>
    <recommendedName>
        <fullName evidence="3">Endonuclease/exonuclease/phosphatase domain-containing protein</fullName>
    </recommendedName>
</protein>
<reference evidence="1 2" key="1">
    <citation type="submission" date="2024-09" db="EMBL/GenBank/DDBJ databases">
        <title>Chromosome-scale assembly of Riccia sorocarpa.</title>
        <authorList>
            <person name="Paukszto L."/>
        </authorList>
    </citation>
    <scope>NUCLEOTIDE SEQUENCE [LARGE SCALE GENOMIC DNA]</scope>
    <source>
        <strain evidence="1">LP-2024</strain>
        <tissue evidence="1">Aerial parts of the thallus</tissue>
    </source>
</reference>
<dbReference type="AlphaFoldDB" id="A0ABD3GDG9"/>
<sequence length="360" mass="41243">MLRGKKIWLDPDLTRAQAEDKKKELVKVREATNDGWIAYLRDGRAVVTDLWTSADVIILTETWEYRETSGITIPEFSRVAAVWNKKRFCRGRGFGGIAIYIRQNLGLDFEVECLDPEKHFIGLRFGSDNTLAFLFAAYYPPWDSPSYSADMREGDGPMLHLAKEILKIKDLGPVWVCGDFNSRSRTAQGIPVEEVGEVPWHQEMTVPWARISEDTGVNRLTEHFLRLELMRDPELFWKRMRPERRKSELGLGELRDYVRKLYFFPGMESMPISNGAACEFTEAEVARELARLGSGKALDLKGLSIEMLRWGGPKCLQGKLITNCSYYKYLGVEITAKMKWQECMEDCCWSPCTVCHVGSL</sequence>
<dbReference type="EMBL" id="JBJQOH010000008">
    <property type="protein sequence ID" value="KAL3677233.1"/>
    <property type="molecule type" value="Genomic_DNA"/>
</dbReference>
<gene>
    <name evidence="1" type="ORF">R1sor_027181</name>
</gene>
<proteinExistence type="predicted"/>
<evidence type="ECO:0008006" key="3">
    <source>
        <dbReference type="Google" id="ProtNLM"/>
    </source>
</evidence>
<organism evidence="1 2">
    <name type="scientific">Riccia sorocarpa</name>
    <dbReference type="NCBI Taxonomy" id="122646"/>
    <lineage>
        <taxon>Eukaryota</taxon>
        <taxon>Viridiplantae</taxon>
        <taxon>Streptophyta</taxon>
        <taxon>Embryophyta</taxon>
        <taxon>Marchantiophyta</taxon>
        <taxon>Marchantiopsida</taxon>
        <taxon>Marchantiidae</taxon>
        <taxon>Marchantiales</taxon>
        <taxon>Ricciaceae</taxon>
        <taxon>Riccia</taxon>
    </lineage>
</organism>